<organism evidence="1 2">
    <name type="scientific">Nocardia terpenica</name>
    <dbReference type="NCBI Taxonomy" id="455432"/>
    <lineage>
        <taxon>Bacteria</taxon>
        <taxon>Bacillati</taxon>
        <taxon>Actinomycetota</taxon>
        <taxon>Actinomycetes</taxon>
        <taxon>Mycobacteriales</taxon>
        <taxon>Nocardiaceae</taxon>
        <taxon>Nocardia</taxon>
    </lineage>
</organism>
<reference evidence="1 2" key="1">
    <citation type="submission" date="2016-04" db="EMBL/GenBank/DDBJ databases">
        <authorList>
            <person name="Evans L.H."/>
            <person name="Alamgir A."/>
            <person name="Owens N."/>
            <person name="Weber N.D."/>
            <person name="Virtaneva K."/>
            <person name="Barbian K."/>
            <person name="Babar A."/>
            <person name="Rosenke K."/>
        </authorList>
    </citation>
    <scope>NUCLEOTIDE SEQUENCE [LARGE SCALE GENOMIC DNA]</scope>
    <source>
        <strain evidence="1 2">IFM 0406</strain>
    </source>
</reference>
<proteinExistence type="predicted"/>
<sequence length="60" mass="6251">MFQLMEEVMLLEKVNADNTLVGELKAAALPGPATPVMSTPTLVRVIANVAQATKATRAAG</sequence>
<evidence type="ECO:0000313" key="2">
    <source>
        <dbReference type="Proteomes" id="UP000076512"/>
    </source>
</evidence>
<keyword evidence="2" id="KW-1185">Reference proteome</keyword>
<protein>
    <submittedName>
        <fullName evidence="1">Uncharacterized protein</fullName>
    </submittedName>
</protein>
<gene>
    <name evidence="1" type="ORF">AWN90_21145</name>
</gene>
<evidence type="ECO:0000313" key="1">
    <source>
        <dbReference type="EMBL" id="KZM74591.1"/>
    </source>
</evidence>
<name>A0A164NPW7_9NOCA</name>
<dbReference type="EMBL" id="LWGR01000004">
    <property type="protein sequence ID" value="KZM74591.1"/>
    <property type="molecule type" value="Genomic_DNA"/>
</dbReference>
<dbReference type="Proteomes" id="UP000076512">
    <property type="component" value="Unassembled WGS sequence"/>
</dbReference>
<dbReference type="AlphaFoldDB" id="A0A164NPW7"/>
<accession>A0A164NPW7</accession>
<comment type="caution">
    <text evidence="1">The sequence shown here is derived from an EMBL/GenBank/DDBJ whole genome shotgun (WGS) entry which is preliminary data.</text>
</comment>